<name>A0A1V9A639_SACPI</name>
<dbReference type="SUPFAM" id="SSF46689">
    <property type="entry name" value="Homeodomain-like"/>
    <property type="match status" value="1"/>
</dbReference>
<dbReference type="AlphaFoldDB" id="A0A1V9A639"/>
<comment type="caution">
    <text evidence="6">The sequence shown here is derived from an EMBL/GenBank/DDBJ whole genome shotgun (WGS) entry which is preliminary data.</text>
</comment>
<keyword evidence="1" id="KW-0805">Transcription regulation</keyword>
<dbReference type="PANTHER" id="PTHR30055">
    <property type="entry name" value="HTH-TYPE TRANSCRIPTIONAL REGULATOR RUTR"/>
    <property type="match status" value="1"/>
</dbReference>
<organism evidence="6 7">
    <name type="scientific">Saccharomonospora piscinae</name>
    <dbReference type="NCBI Taxonomy" id="687388"/>
    <lineage>
        <taxon>Bacteria</taxon>
        <taxon>Bacillati</taxon>
        <taxon>Actinomycetota</taxon>
        <taxon>Actinomycetes</taxon>
        <taxon>Pseudonocardiales</taxon>
        <taxon>Pseudonocardiaceae</taxon>
        <taxon>Saccharomonospora</taxon>
    </lineage>
</organism>
<dbReference type="PANTHER" id="PTHR30055:SF234">
    <property type="entry name" value="HTH-TYPE TRANSCRIPTIONAL REGULATOR BETI"/>
    <property type="match status" value="1"/>
</dbReference>
<sequence>MASVRDNEGGSTPKQRLVDAAIRLLAAGGPEAVQARRVAAEVGASSMAVYTHFGGMPDLVDAVVREGFERLDRRLAAVSRSDDALCDAVTLGLAYRAEALENSQLYRLMFGITAVSASRRGQRTDLLGTGSPTELEEGRRAFGHLVAAVERLAASGRGTVPEPSAAAAQLWSAVHGYVLLEIAGFFGDEGHGVEQVLLPLAVNLAAGLGDDRAAAEESARRALRRAG</sequence>
<evidence type="ECO:0000256" key="2">
    <source>
        <dbReference type="ARBA" id="ARBA00023125"/>
    </source>
</evidence>
<dbReference type="STRING" id="1962155.B1813_10190"/>
<dbReference type="PROSITE" id="PS50977">
    <property type="entry name" value="HTH_TETR_2"/>
    <property type="match status" value="1"/>
</dbReference>
<dbReference type="SUPFAM" id="SSF48498">
    <property type="entry name" value="Tetracyclin repressor-like, C-terminal domain"/>
    <property type="match status" value="1"/>
</dbReference>
<evidence type="ECO:0000313" key="7">
    <source>
        <dbReference type="Proteomes" id="UP000192591"/>
    </source>
</evidence>
<dbReference type="Pfam" id="PF13305">
    <property type="entry name" value="TetR_C_33"/>
    <property type="match status" value="1"/>
</dbReference>
<evidence type="ECO:0000313" key="6">
    <source>
        <dbReference type="EMBL" id="OQO92543.1"/>
    </source>
</evidence>
<keyword evidence="2 4" id="KW-0238">DNA-binding</keyword>
<evidence type="ECO:0000256" key="3">
    <source>
        <dbReference type="ARBA" id="ARBA00023163"/>
    </source>
</evidence>
<dbReference type="EMBL" id="MWIH01000005">
    <property type="protein sequence ID" value="OQO92543.1"/>
    <property type="molecule type" value="Genomic_DNA"/>
</dbReference>
<accession>A0A1V9A639</accession>
<dbReference type="InterPro" id="IPR025996">
    <property type="entry name" value="MT1864/Rv1816-like_C"/>
</dbReference>
<dbReference type="Pfam" id="PF00440">
    <property type="entry name" value="TetR_N"/>
    <property type="match status" value="1"/>
</dbReference>
<dbReference type="InterPro" id="IPR050109">
    <property type="entry name" value="HTH-type_TetR-like_transc_reg"/>
</dbReference>
<dbReference type="Gene3D" id="1.10.357.10">
    <property type="entry name" value="Tetracycline Repressor, domain 2"/>
    <property type="match status" value="1"/>
</dbReference>
<reference evidence="6 7" key="1">
    <citation type="submission" date="2017-02" db="EMBL/GenBank/DDBJ databases">
        <title>Draft genome of Saccharomonospora sp. 154.</title>
        <authorList>
            <person name="Alonso-Carmona G.S."/>
            <person name="De La Haba R."/>
            <person name="Vera-Gargallo B."/>
            <person name="Sandoval-Trujillo A.H."/>
            <person name="Ramirez-Duran N."/>
            <person name="Ventosa A."/>
        </authorList>
    </citation>
    <scope>NUCLEOTIDE SEQUENCE [LARGE SCALE GENOMIC DNA]</scope>
    <source>
        <strain evidence="6 7">LRS4.154</strain>
    </source>
</reference>
<dbReference type="InterPro" id="IPR009057">
    <property type="entry name" value="Homeodomain-like_sf"/>
</dbReference>
<feature type="DNA-binding region" description="H-T-H motif" evidence="4">
    <location>
        <begin position="34"/>
        <end position="53"/>
    </location>
</feature>
<dbReference type="InterPro" id="IPR036271">
    <property type="entry name" value="Tet_transcr_reg_TetR-rel_C_sf"/>
</dbReference>
<evidence type="ECO:0000256" key="4">
    <source>
        <dbReference type="PROSITE-ProRule" id="PRU00335"/>
    </source>
</evidence>
<dbReference type="Proteomes" id="UP000192591">
    <property type="component" value="Unassembled WGS sequence"/>
</dbReference>
<dbReference type="GO" id="GO:0000976">
    <property type="term" value="F:transcription cis-regulatory region binding"/>
    <property type="evidence" value="ECO:0007669"/>
    <property type="project" value="TreeGrafter"/>
</dbReference>
<dbReference type="GO" id="GO:0003700">
    <property type="term" value="F:DNA-binding transcription factor activity"/>
    <property type="evidence" value="ECO:0007669"/>
    <property type="project" value="TreeGrafter"/>
</dbReference>
<dbReference type="InterPro" id="IPR001647">
    <property type="entry name" value="HTH_TetR"/>
</dbReference>
<evidence type="ECO:0000256" key="1">
    <source>
        <dbReference type="ARBA" id="ARBA00023015"/>
    </source>
</evidence>
<gene>
    <name evidence="6" type="ORF">B1813_10190</name>
</gene>
<evidence type="ECO:0000259" key="5">
    <source>
        <dbReference type="PROSITE" id="PS50977"/>
    </source>
</evidence>
<protein>
    <recommendedName>
        <fullName evidence="5">HTH tetR-type domain-containing protein</fullName>
    </recommendedName>
</protein>
<keyword evidence="7" id="KW-1185">Reference proteome</keyword>
<keyword evidence="3" id="KW-0804">Transcription</keyword>
<feature type="domain" description="HTH tetR-type" evidence="5">
    <location>
        <begin position="11"/>
        <end position="71"/>
    </location>
</feature>
<proteinExistence type="predicted"/>